<dbReference type="InterPro" id="IPR003661">
    <property type="entry name" value="HisK_dim/P_dom"/>
</dbReference>
<dbReference type="EC" id="2.7.13.3" evidence="3"/>
<dbReference type="Pfam" id="PF01590">
    <property type="entry name" value="GAF"/>
    <property type="match status" value="1"/>
</dbReference>
<keyword evidence="4" id="KW-0597">Phosphoprotein</keyword>
<evidence type="ECO:0000256" key="2">
    <source>
        <dbReference type="ARBA" id="ARBA00004236"/>
    </source>
</evidence>
<dbReference type="GO" id="GO:0000155">
    <property type="term" value="F:phosphorelay sensor kinase activity"/>
    <property type="evidence" value="ECO:0007669"/>
    <property type="project" value="InterPro"/>
</dbReference>
<organism evidence="13 14">
    <name type="scientific">Planobispora longispora</name>
    <dbReference type="NCBI Taxonomy" id="28887"/>
    <lineage>
        <taxon>Bacteria</taxon>
        <taxon>Bacillati</taxon>
        <taxon>Actinomycetota</taxon>
        <taxon>Actinomycetes</taxon>
        <taxon>Streptosporangiales</taxon>
        <taxon>Streptosporangiaceae</taxon>
        <taxon>Planobispora</taxon>
    </lineage>
</organism>
<evidence type="ECO:0000256" key="3">
    <source>
        <dbReference type="ARBA" id="ARBA00012438"/>
    </source>
</evidence>
<dbReference type="GO" id="GO:0030295">
    <property type="term" value="F:protein kinase activator activity"/>
    <property type="evidence" value="ECO:0007669"/>
    <property type="project" value="TreeGrafter"/>
</dbReference>
<dbReference type="CDD" id="cd00082">
    <property type="entry name" value="HisKA"/>
    <property type="match status" value="1"/>
</dbReference>
<dbReference type="InterPro" id="IPR050351">
    <property type="entry name" value="BphY/WalK/GraS-like"/>
</dbReference>
<feature type="domain" description="Histidine kinase" evidence="12">
    <location>
        <begin position="187"/>
        <end position="402"/>
    </location>
</feature>
<evidence type="ECO:0000256" key="1">
    <source>
        <dbReference type="ARBA" id="ARBA00000085"/>
    </source>
</evidence>
<proteinExistence type="predicted"/>
<keyword evidence="7 13" id="KW-0418">Kinase</keyword>
<dbReference type="GO" id="GO:0000156">
    <property type="term" value="F:phosphorelay response regulator activity"/>
    <property type="evidence" value="ECO:0007669"/>
    <property type="project" value="TreeGrafter"/>
</dbReference>
<comment type="subcellular location">
    <subcellularLocation>
        <location evidence="2">Cell membrane</location>
    </subcellularLocation>
</comment>
<keyword evidence="14" id="KW-1185">Reference proteome</keyword>
<comment type="catalytic activity">
    <reaction evidence="1">
        <text>ATP + protein L-histidine = ADP + protein N-phospho-L-histidine.</text>
        <dbReference type="EC" id="2.7.13.3"/>
    </reaction>
</comment>
<evidence type="ECO:0000313" key="13">
    <source>
        <dbReference type="EMBL" id="GIH80632.1"/>
    </source>
</evidence>
<keyword evidence="6" id="KW-0547">Nucleotide-binding</keyword>
<comment type="caution">
    <text evidence="13">The sequence shown here is derived from an EMBL/GenBank/DDBJ whole genome shotgun (WGS) entry which is preliminary data.</text>
</comment>
<dbReference type="InterPro" id="IPR036890">
    <property type="entry name" value="HATPase_C_sf"/>
</dbReference>
<evidence type="ECO:0000259" key="12">
    <source>
        <dbReference type="PROSITE" id="PS50109"/>
    </source>
</evidence>
<protein>
    <recommendedName>
        <fullName evidence="10">Sensor-like histidine kinase SenX3</fullName>
        <ecNumber evidence="3">2.7.13.3</ecNumber>
    </recommendedName>
</protein>
<keyword evidence="9" id="KW-0902">Two-component regulatory system</keyword>
<dbReference type="GO" id="GO:0007234">
    <property type="term" value="P:osmosensory signaling via phosphorelay pathway"/>
    <property type="evidence" value="ECO:0007669"/>
    <property type="project" value="TreeGrafter"/>
</dbReference>
<dbReference type="InterPro" id="IPR029016">
    <property type="entry name" value="GAF-like_dom_sf"/>
</dbReference>
<evidence type="ECO:0000313" key="14">
    <source>
        <dbReference type="Proteomes" id="UP000616724"/>
    </source>
</evidence>
<dbReference type="Proteomes" id="UP000616724">
    <property type="component" value="Unassembled WGS sequence"/>
</dbReference>
<feature type="region of interest" description="Disordered" evidence="11">
    <location>
        <begin position="393"/>
        <end position="414"/>
    </location>
</feature>
<evidence type="ECO:0000256" key="8">
    <source>
        <dbReference type="ARBA" id="ARBA00022840"/>
    </source>
</evidence>
<evidence type="ECO:0000256" key="6">
    <source>
        <dbReference type="ARBA" id="ARBA00022741"/>
    </source>
</evidence>
<dbReference type="SMART" id="SM00388">
    <property type="entry name" value="HisKA"/>
    <property type="match status" value="1"/>
</dbReference>
<dbReference type="Pfam" id="PF00512">
    <property type="entry name" value="HisKA"/>
    <property type="match status" value="1"/>
</dbReference>
<dbReference type="InterPro" id="IPR005467">
    <property type="entry name" value="His_kinase_dom"/>
</dbReference>
<dbReference type="SUPFAM" id="SSF55781">
    <property type="entry name" value="GAF domain-like"/>
    <property type="match status" value="1"/>
</dbReference>
<evidence type="ECO:0000256" key="4">
    <source>
        <dbReference type="ARBA" id="ARBA00022553"/>
    </source>
</evidence>
<dbReference type="Gene3D" id="1.10.287.130">
    <property type="match status" value="1"/>
</dbReference>
<dbReference type="PANTHER" id="PTHR42878:SF7">
    <property type="entry name" value="SENSOR HISTIDINE KINASE GLRK"/>
    <property type="match status" value="1"/>
</dbReference>
<evidence type="ECO:0000256" key="7">
    <source>
        <dbReference type="ARBA" id="ARBA00022777"/>
    </source>
</evidence>
<dbReference type="InterPro" id="IPR004358">
    <property type="entry name" value="Sig_transdc_His_kin-like_C"/>
</dbReference>
<dbReference type="GO" id="GO:0005886">
    <property type="term" value="C:plasma membrane"/>
    <property type="evidence" value="ECO:0007669"/>
    <property type="project" value="UniProtKB-SubCell"/>
</dbReference>
<dbReference type="PRINTS" id="PR00344">
    <property type="entry name" value="BCTRLSENSOR"/>
</dbReference>
<keyword evidence="8" id="KW-0067">ATP-binding</keyword>
<keyword evidence="5" id="KW-0808">Transferase</keyword>
<dbReference type="PROSITE" id="PS50109">
    <property type="entry name" value="HIS_KIN"/>
    <property type="match status" value="1"/>
</dbReference>
<dbReference type="SUPFAM" id="SSF47384">
    <property type="entry name" value="Homodimeric domain of signal transducing histidine kinase"/>
    <property type="match status" value="1"/>
</dbReference>
<dbReference type="EMBL" id="BOOH01000062">
    <property type="protein sequence ID" value="GIH80632.1"/>
    <property type="molecule type" value="Genomic_DNA"/>
</dbReference>
<dbReference type="InterPro" id="IPR003018">
    <property type="entry name" value="GAF"/>
</dbReference>
<evidence type="ECO:0000256" key="10">
    <source>
        <dbReference type="ARBA" id="ARBA00039401"/>
    </source>
</evidence>
<evidence type="ECO:0000256" key="11">
    <source>
        <dbReference type="SAM" id="MobiDB-lite"/>
    </source>
</evidence>
<dbReference type="InterPro" id="IPR003594">
    <property type="entry name" value="HATPase_dom"/>
</dbReference>
<dbReference type="Gene3D" id="3.30.565.10">
    <property type="entry name" value="Histidine kinase-like ATPase, C-terminal domain"/>
    <property type="match status" value="1"/>
</dbReference>
<dbReference type="InterPro" id="IPR036097">
    <property type="entry name" value="HisK_dim/P_sf"/>
</dbReference>
<evidence type="ECO:0000256" key="5">
    <source>
        <dbReference type="ARBA" id="ARBA00022679"/>
    </source>
</evidence>
<dbReference type="SMART" id="SM00065">
    <property type="entry name" value="GAF"/>
    <property type="match status" value="1"/>
</dbReference>
<dbReference type="PANTHER" id="PTHR42878">
    <property type="entry name" value="TWO-COMPONENT HISTIDINE KINASE"/>
    <property type="match status" value="1"/>
</dbReference>
<evidence type="ECO:0000256" key="9">
    <source>
        <dbReference type="ARBA" id="ARBA00023012"/>
    </source>
</evidence>
<dbReference type="GO" id="GO:0005524">
    <property type="term" value="F:ATP binding"/>
    <property type="evidence" value="ECO:0007669"/>
    <property type="project" value="UniProtKB-KW"/>
</dbReference>
<sequence length="414" mass="45608">MAGMPIPSDEAERLHDLEELEALELPVEPDFEAIALLAAHLCDVPIALVNLIDATHQHFRGRAGVTWTSADRESGYCKYTVCGSDLLEIHDILADERYRDEAVAAGEPYVRYYAGVPLLSSRGHALGTVCVLDHRPRRLTSDQRATLFALARSVTTLLELHHHARRTGRAIPRLRELERLKEQFLTSINHELRTPMTSIRSALQLLQEGGLDEETERRFLAVMERNNERLMVLLDELLLLASLNAGTAAFAPERIDLSEVVRRVVGEVAERAEQKEHAVRLNASPGVEVRGDAGYLGIALRHVLDNAIKFTPSGGVIDVRVAAEPEPVVEIRDTGTGIEARDLPHVLEDFYRASEMEEQAVAGTGVGLAIAEKIVKLHGGAVRLESEPGEGTCVRLSFPNPDRDPGPARRGTVR</sequence>
<dbReference type="AlphaFoldDB" id="A0A8J3RRT0"/>
<gene>
    <name evidence="13" type="ORF">Plo01_70610</name>
</gene>
<dbReference type="SUPFAM" id="SSF55874">
    <property type="entry name" value="ATPase domain of HSP90 chaperone/DNA topoisomerase II/histidine kinase"/>
    <property type="match status" value="1"/>
</dbReference>
<dbReference type="Pfam" id="PF02518">
    <property type="entry name" value="HATPase_c"/>
    <property type="match status" value="1"/>
</dbReference>
<dbReference type="FunFam" id="3.30.565.10:FF:000006">
    <property type="entry name" value="Sensor histidine kinase WalK"/>
    <property type="match status" value="1"/>
</dbReference>
<accession>A0A8J3RRT0</accession>
<name>A0A8J3RRT0_9ACTN</name>
<reference evidence="13 14" key="1">
    <citation type="submission" date="2021-01" db="EMBL/GenBank/DDBJ databases">
        <title>Whole genome shotgun sequence of Planobispora longispora NBRC 13918.</title>
        <authorList>
            <person name="Komaki H."/>
            <person name="Tamura T."/>
        </authorList>
    </citation>
    <scope>NUCLEOTIDE SEQUENCE [LARGE SCALE GENOMIC DNA]</scope>
    <source>
        <strain evidence="13 14">NBRC 13918</strain>
    </source>
</reference>
<dbReference type="Gene3D" id="3.30.450.40">
    <property type="match status" value="1"/>
</dbReference>
<dbReference type="SMART" id="SM00387">
    <property type="entry name" value="HATPase_c"/>
    <property type="match status" value="1"/>
</dbReference>